<proteinExistence type="predicted"/>
<protein>
    <recommendedName>
        <fullName evidence="3">PRC-barrel domain containing protein</fullName>
    </recommendedName>
</protein>
<gene>
    <name evidence="1" type="ORF">GCM10025881_17670</name>
</gene>
<reference evidence="2" key="1">
    <citation type="journal article" date="2019" name="Int. J. Syst. Evol. Microbiol.">
        <title>The Global Catalogue of Microorganisms (GCM) 10K type strain sequencing project: providing services to taxonomists for standard genome sequencing and annotation.</title>
        <authorList>
            <consortium name="The Broad Institute Genomics Platform"/>
            <consortium name="The Broad Institute Genome Sequencing Center for Infectious Disease"/>
            <person name="Wu L."/>
            <person name="Ma J."/>
        </authorList>
    </citation>
    <scope>NUCLEOTIDE SEQUENCE [LARGE SCALE GENOMIC DNA]</scope>
    <source>
        <strain evidence="2">NBRC 108894</strain>
    </source>
</reference>
<comment type="caution">
    <text evidence="1">The sequence shown here is derived from an EMBL/GenBank/DDBJ whole genome shotgun (WGS) entry which is preliminary data.</text>
</comment>
<keyword evidence="2" id="KW-1185">Reference proteome</keyword>
<organism evidence="1 2">
    <name type="scientific">Pseudolysinimonas kribbensis</name>
    <dbReference type="NCBI Taxonomy" id="433641"/>
    <lineage>
        <taxon>Bacteria</taxon>
        <taxon>Bacillati</taxon>
        <taxon>Actinomycetota</taxon>
        <taxon>Actinomycetes</taxon>
        <taxon>Micrococcales</taxon>
        <taxon>Microbacteriaceae</taxon>
        <taxon>Pseudolysinimonas</taxon>
    </lineage>
</organism>
<evidence type="ECO:0008006" key="3">
    <source>
        <dbReference type="Google" id="ProtNLM"/>
    </source>
</evidence>
<sequence>MILSDLMRNDVLDPSGDRIGRVIDIRLRLEGVQDPSVARVVGLVVSPRSAASFLGYERSDLTRPVLLAGLLRWMHRGSFLVPWSDVLRIDSREVRLRPGYRRESAADPA</sequence>
<evidence type="ECO:0000313" key="2">
    <source>
        <dbReference type="Proteomes" id="UP001157034"/>
    </source>
</evidence>
<dbReference type="Proteomes" id="UP001157034">
    <property type="component" value="Unassembled WGS sequence"/>
</dbReference>
<evidence type="ECO:0000313" key="1">
    <source>
        <dbReference type="EMBL" id="GMA94943.1"/>
    </source>
</evidence>
<dbReference type="RefSeq" id="WP_284253808.1">
    <property type="nucleotide sequence ID" value="NZ_BAAAQO010000002.1"/>
</dbReference>
<dbReference type="EMBL" id="BSVB01000001">
    <property type="protein sequence ID" value="GMA94943.1"/>
    <property type="molecule type" value="Genomic_DNA"/>
</dbReference>
<accession>A0ABQ6K3B5</accession>
<dbReference type="Gene3D" id="2.30.30.240">
    <property type="entry name" value="PRC-barrel domain"/>
    <property type="match status" value="1"/>
</dbReference>
<name>A0ABQ6K3B5_9MICO</name>